<dbReference type="Gene3D" id="3.50.50.60">
    <property type="entry name" value="FAD/NAD(P)-binding domain"/>
    <property type="match status" value="2"/>
</dbReference>
<dbReference type="SUPFAM" id="SSF51905">
    <property type="entry name" value="FAD/NAD(P)-binding domain"/>
    <property type="match status" value="1"/>
</dbReference>
<evidence type="ECO:0000313" key="2">
    <source>
        <dbReference type="Proteomes" id="UP001595699"/>
    </source>
</evidence>
<proteinExistence type="predicted"/>
<sequence length="486" mass="50333">MTAATRPDGFDAVVVGAGPNGLVAAVVLAEAGARVLLVEGADRWGGGLRTESLTLPGFLHDPCATVLPTTLASKAFRALDVSKDGVEFAHPPIGAAHPLDGQPAVLVRRSLEETSADLGEDGQAWRATIGATARAGSRLVDTLFSPLSIPPRAPFAGARYAALGLLPATVVGPRVFRTEGARAAFAGMAAHSMLSLREPLTAGYGMLLGSLVHSVGWPVVRGGSQVLADALVARVEKAGGEVVTGQPVRSLDDLPPAAAVLLDLTPRQVLAVGGDRLPAGYRRRLAKYRYGPGVFKLDWALSGPMPWTDPRVASAGTVHLGGTLDEIALSEAEVAAGRHPERPFVLVVQATAADPSRAPAGQHTLWAYCHVPNGSTVDMTDAIEAQLTRYAPGWKDLVLARHSRGPAELEAHNANLVGGDIGGGLASIGQFFGRPTYGLTPWKTPVPGLYLCSASTPPGAAVHGMGGWHAARLALKRVGARAAVRA</sequence>
<name>A0ABV7YJY7_9ACTN</name>
<reference evidence="2" key="1">
    <citation type="journal article" date="2019" name="Int. J. Syst. Evol. Microbiol.">
        <title>The Global Catalogue of Microorganisms (GCM) 10K type strain sequencing project: providing services to taxonomists for standard genome sequencing and annotation.</title>
        <authorList>
            <consortium name="The Broad Institute Genomics Platform"/>
            <consortium name="The Broad Institute Genome Sequencing Center for Infectious Disease"/>
            <person name="Wu L."/>
            <person name="Ma J."/>
        </authorList>
    </citation>
    <scope>NUCLEOTIDE SEQUENCE [LARGE SCALE GENOMIC DNA]</scope>
    <source>
        <strain evidence="2">CGMCC 4.7241</strain>
    </source>
</reference>
<evidence type="ECO:0000313" key="1">
    <source>
        <dbReference type="EMBL" id="MFC3764907.1"/>
    </source>
</evidence>
<dbReference type="PANTHER" id="PTHR10668:SF105">
    <property type="entry name" value="DEHYDROGENASE-RELATED"/>
    <property type="match status" value="1"/>
</dbReference>
<keyword evidence="2" id="KW-1185">Reference proteome</keyword>
<accession>A0ABV7YJY7</accession>
<dbReference type="PRINTS" id="PR00411">
    <property type="entry name" value="PNDRDTASEI"/>
</dbReference>
<comment type="caution">
    <text evidence="1">The sequence shown here is derived from an EMBL/GenBank/DDBJ whole genome shotgun (WGS) entry which is preliminary data.</text>
</comment>
<dbReference type="RefSeq" id="WP_205119392.1">
    <property type="nucleotide sequence ID" value="NZ_JAFBCM010000001.1"/>
</dbReference>
<organism evidence="1 2">
    <name type="scientific">Tenggerimyces flavus</name>
    <dbReference type="NCBI Taxonomy" id="1708749"/>
    <lineage>
        <taxon>Bacteria</taxon>
        <taxon>Bacillati</taxon>
        <taxon>Actinomycetota</taxon>
        <taxon>Actinomycetes</taxon>
        <taxon>Propionibacteriales</taxon>
        <taxon>Nocardioidaceae</taxon>
        <taxon>Tenggerimyces</taxon>
    </lineage>
</organism>
<dbReference type="Proteomes" id="UP001595699">
    <property type="component" value="Unassembled WGS sequence"/>
</dbReference>
<dbReference type="EMBL" id="JBHRZH010000036">
    <property type="protein sequence ID" value="MFC3764907.1"/>
    <property type="molecule type" value="Genomic_DNA"/>
</dbReference>
<protein>
    <submittedName>
        <fullName evidence="1">Phytoene desaturase family protein</fullName>
    </submittedName>
</protein>
<dbReference type="InterPro" id="IPR036188">
    <property type="entry name" value="FAD/NAD-bd_sf"/>
</dbReference>
<dbReference type="PANTHER" id="PTHR10668">
    <property type="entry name" value="PHYTOENE DEHYDROGENASE"/>
    <property type="match status" value="1"/>
</dbReference>
<dbReference type="Pfam" id="PF13450">
    <property type="entry name" value="NAD_binding_8"/>
    <property type="match status" value="1"/>
</dbReference>
<gene>
    <name evidence="1" type="ORF">ACFOUW_28995</name>
</gene>